<dbReference type="AlphaFoldDB" id="A0A520RWV9"/>
<evidence type="ECO:0000313" key="3">
    <source>
        <dbReference type="Proteomes" id="UP000320404"/>
    </source>
</evidence>
<feature type="chain" id="PRO_5021910755" description="Curli production assembly/transport component CsgG" evidence="1">
    <location>
        <begin position="26"/>
        <end position="182"/>
    </location>
</feature>
<reference evidence="2 3" key="1">
    <citation type="submission" date="2019-02" db="EMBL/GenBank/DDBJ databases">
        <title>Prokaryotic population dynamics and viral predation in marine succession experiment using metagenomics: the confinement effect.</title>
        <authorList>
            <person name="Haro-Moreno J.M."/>
            <person name="Rodriguez-Valera F."/>
            <person name="Lopez-Perez M."/>
        </authorList>
    </citation>
    <scope>NUCLEOTIDE SEQUENCE [LARGE SCALE GENOMIC DNA]</scope>
    <source>
        <strain evidence="2">MED-G158</strain>
    </source>
</reference>
<dbReference type="EMBL" id="SHAH01000090">
    <property type="protein sequence ID" value="RZO74651.1"/>
    <property type="molecule type" value="Genomic_DNA"/>
</dbReference>
<gene>
    <name evidence="2" type="ORF">EVA69_05580</name>
</gene>
<accession>A0A520RWV9</accession>
<protein>
    <recommendedName>
        <fullName evidence="4">Curli production assembly/transport component CsgG</fullName>
    </recommendedName>
</protein>
<proteinExistence type="predicted"/>
<dbReference type="Proteomes" id="UP000320404">
    <property type="component" value="Unassembled WGS sequence"/>
</dbReference>
<organism evidence="2 3">
    <name type="scientific">OM182 bacterium</name>
    <dbReference type="NCBI Taxonomy" id="2510334"/>
    <lineage>
        <taxon>Bacteria</taxon>
        <taxon>Pseudomonadati</taxon>
        <taxon>Pseudomonadota</taxon>
        <taxon>Gammaproteobacteria</taxon>
        <taxon>OMG group</taxon>
        <taxon>OM182 clade</taxon>
    </lineage>
</organism>
<sequence>MTKLRLATFSSLAALLLWASVGVAAEDITVDFTYERNVNIGTIVPTLKLPAFADERGLDDPNLITADYRAQNPLAEIMRDAFIQGFSKGGVEFVENGEDMQIVGTLISSELESMDRSGVPSLRLTIRTRIELIGGGRTIWENTLFGRGTVAEEEGIAAAVNASLERTVRELLRDDYFLIEVQ</sequence>
<evidence type="ECO:0008006" key="4">
    <source>
        <dbReference type="Google" id="ProtNLM"/>
    </source>
</evidence>
<evidence type="ECO:0000313" key="2">
    <source>
        <dbReference type="EMBL" id="RZO74651.1"/>
    </source>
</evidence>
<evidence type="ECO:0000256" key="1">
    <source>
        <dbReference type="SAM" id="SignalP"/>
    </source>
</evidence>
<comment type="caution">
    <text evidence="2">The sequence shown here is derived from an EMBL/GenBank/DDBJ whole genome shotgun (WGS) entry which is preliminary data.</text>
</comment>
<name>A0A520RWV9_9GAMM</name>
<keyword evidence="1" id="KW-0732">Signal</keyword>
<feature type="signal peptide" evidence="1">
    <location>
        <begin position="1"/>
        <end position="25"/>
    </location>
</feature>